<reference evidence="1" key="1">
    <citation type="submission" date="2016-03" db="EMBL/GenBank/DDBJ databases">
        <title>Updated assembly of Pseudogymnoascus destructans, the fungus causing white-nose syndrome of bats.</title>
        <authorList>
            <person name="Palmer J.M."/>
            <person name="Drees K.P."/>
            <person name="Foster J.T."/>
            <person name="Lindner D.L."/>
        </authorList>
    </citation>
    <scope>NUCLEOTIDE SEQUENCE [LARGE SCALE GENOMIC DNA]</scope>
    <source>
        <strain evidence="1">20631-21</strain>
    </source>
</reference>
<name>A0A177A2T7_9PEZI</name>
<evidence type="ECO:0000313" key="1">
    <source>
        <dbReference type="EMBL" id="OAF56478.1"/>
    </source>
</evidence>
<dbReference type="GeneID" id="36289826"/>
<dbReference type="RefSeq" id="XP_024321772.1">
    <property type="nucleotide sequence ID" value="XM_024470359.1"/>
</dbReference>
<accession>A0A177A2T7</accession>
<gene>
    <name evidence="1" type="ORF">VC83_06770</name>
</gene>
<dbReference type="Proteomes" id="UP000077154">
    <property type="component" value="Unassembled WGS sequence"/>
</dbReference>
<dbReference type="AlphaFoldDB" id="A0A177A2T7"/>
<dbReference type="VEuPathDB" id="FungiDB:GMDG_02333"/>
<protein>
    <submittedName>
        <fullName evidence="1">Uncharacterized protein</fullName>
    </submittedName>
</protein>
<sequence>MATAICSAMTGGDPPNLSRAITTSNNVFTTTVPTWLGGAATINGTFHSNSSGAGLVAKTEGDGLNGLETIDVHLKQGAPEHEKYLAPRLDVAPESLPNNADFTSTAAPDAFNMTAEQLDAAIQAIIKP</sequence>
<proteinExistence type="predicted"/>
<organism evidence="1">
    <name type="scientific">Pseudogymnoascus destructans</name>
    <dbReference type="NCBI Taxonomy" id="655981"/>
    <lineage>
        <taxon>Eukaryota</taxon>
        <taxon>Fungi</taxon>
        <taxon>Dikarya</taxon>
        <taxon>Ascomycota</taxon>
        <taxon>Pezizomycotina</taxon>
        <taxon>Leotiomycetes</taxon>
        <taxon>Thelebolales</taxon>
        <taxon>Thelebolaceae</taxon>
        <taxon>Pseudogymnoascus</taxon>
    </lineage>
</organism>
<dbReference type="EMBL" id="KV441404">
    <property type="protein sequence ID" value="OAF56478.1"/>
    <property type="molecule type" value="Genomic_DNA"/>
</dbReference>